<dbReference type="Proteomes" id="UP000509704">
    <property type="component" value="Chromosome 6"/>
</dbReference>
<evidence type="ECO:0000313" key="2">
    <source>
        <dbReference type="Proteomes" id="UP000509704"/>
    </source>
</evidence>
<keyword evidence="2" id="KW-1185">Reference proteome</keyword>
<protein>
    <submittedName>
        <fullName evidence="1">Uncharacterized protein</fullName>
    </submittedName>
</protein>
<gene>
    <name evidence="1" type="ORF">HG535_0F05650</name>
</gene>
<dbReference type="RefSeq" id="XP_037145778.1">
    <property type="nucleotide sequence ID" value="XM_037289883.1"/>
</dbReference>
<sequence>MFSQFSRRVAHRGLSTASKVSGNSAKLGRKILIGSSITRWLRLHLFPINWLSRRASSGYCFTTRRQL</sequence>
<evidence type="ECO:0000313" key="1">
    <source>
        <dbReference type="EMBL" id="QLG74053.1"/>
    </source>
</evidence>
<accession>A0A7H9B6C0</accession>
<dbReference type="AlphaFoldDB" id="A0A7H9B6C0"/>
<dbReference type="KEGG" id="zmk:HG535_0F05650"/>
<organism evidence="1 2">
    <name type="scientific">Zygotorulaspora mrakii</name>
    <name type="common">Zygosaccharomyces mrakii</name>
    <dbReference type="NCBI Taxonomy" id="42260"/>
    <lineage>
        <taxon>Eukaryota</taxon>
        <taxon>Fungi</taxon>
        <taxon>Dikarya</taxon>
        <taxon>Ascomycota</taxon>
        <taxon>Saccharomycotina</taxon>
        <taxon>Saccharomycetes</taxon>
        <taxon>Saccharomycetales</taxon>
        <taxon>Saccharomycetaceae</taxon>
        <taxon>Zygotorulaspora</taxon>
    </lineage>
</organism>
<reference evidence="1 2" key="1">
    <citation type="submission" date="2020-07" db="EMBL/GenBank/DDBJ databases">
        <title>The yeast mating-type switching endonuclease HO is a domesticated member of an unorthodox homing genetic element family.</title>
        <authorList>
            <person name="Coughlan A.Y."/>
            <person name="Lombardi L."/>
            <person name="Braun-Galleani S."/>
            <person name="Martos A.R."/>
            <person name="Galeote V."/>
            <person name="Bigey F."/>
            <person name="Dequin S."/>
            <person name="Byrne K.P."/>
            <person name="Wolfe K.H."/>
        </authorList>
    </citation>
    <scope>NUCLEOTIDE SEQUENCE [LARGE SCALE GENOMIC DNA]</scope>
    <source>
        <strain evidence="1 2">NRRL Y-6702</strain>
    </source>
</reference>
<name>A0A7H9B6C0_ZYGMR</name>
<dbReference type="GeneID" id="59237811"/>
<dbReference type="EMBL" id="CP058609">
    <property type="protein sequence ID" value="QLG74053.1"/>
    <property type="molecule type" value="Genomic_DNA"/>
</dbReference>
<proteinExistence type="predicted"/>